<accession>A0A9W6CWQ5</accession>
<dbReference type="PANTHER" id="PTHR32114">
    <property type="entry name" value="ABC TRANSPORTER ABCH.3"/>
    <property type="match status" value="1"/>
</dbReference>
<dbReference type="GO" id="GO:0005524">
    <property type="term" value="F:ATP binding"/>
    <property type="evidence" value="ECO:0007669"/>
    <property type="project" value="InterPro"/>
</dbReference>
<dbReference type="RefSeq" id="WP_281792274.1">
    <property type="nucleotide sequence ID" value="NZ_BSDR01000001.1"/>
</dbReference>
<feature type="coiled-coil region" evidence="1">
    <location>
        <begin position="279"/>
        <end position="320"/>
    </location>
</feature>
<keyword evidence="5" id="KW-1185">Reference proteome</keyword>
<name>A0A9W6CWQ5_9BACT</name>
<dbReference type="InterPro" id="IPR007406">
    <property type="entry name" value="MukB_N_dom"/>
</dbReference>
<keyword evidence="1" id="KW-0175">Coiled coil</keyword>
<evidence type="ECO:0000256" key="1">
    <source>
        <dbReference type="SAM" id="Coils"/>
    </source>
</evidence>
<dbReference type="GO" id="GO:0007059">
    <property type="term" value="P:chromosome segregation"/>
    <property type="evidence" value="ECO:0007669"/>
    <property type="project" value="InterPro"/>
</dbReference>
<feature type="domain" description="MukB N-terminal" evidence="3">
    <location>
        <begin position="12"/>
        <end position="185"/>
    </location>
</feature>
<comment type="caution">
    <text evidence="4">The sequence shown here is derived from an EMBL/GenBank/DDBJ whole genome shotgun (WGS) entry which is preliminary data.</text>
</comment>
<feature type="region of interest" description="Disordered" evidence="2">
    <location>
        <begin position="583"/>
        <end position="606"/>
    </location>
</feature>
<dbReference type="GO" id="GO:0003677">
    <property type="term" value="F:DNA binding"/>
    <property type="evidence" value="ECO:0007669"/>
    <property type="project" value="InterPro"/>
</dbReference>
<feature type="compositionally biased region" description="Basic and acidic residues" evidence="2">
    <location>
        <begin position="592"/>
        <end position="605"/>
    </location>
</feature>
<evidence type="ECO:0000313" key="5">
    <source>
        <dbReference type="Proteomes" id="UP001144372"/>
    </source>
</evidence>
<evidence type="ECO:0000259" key="3">
    <source>
        <dbReference type="Pfam" id="PF04310"/>
    </source>
</evidence>
<evidence type="ECO:0000313" key="4">
    <source>
        <dbReference type="EMBL" id="GLI33256.1"/>
    </source>
</evidence>
<dbReference type="PANTHER" id="PTHR32114:SF2">
    <property type="entry name" value="ABC TRANSPORTER ABCH.3"/>
    <property type="match status" value="1"/>
</dbReference>
<dbReference type="Gene3D" id="3.40.1140.10">
    <property type="match status" value="2"/>
</dbReference>
<feature type="coiled-coil region" evidence="1">
    <location>
        <begin position="717"/>
        <end position="864"/>
    </location>
</feature>
<evidence type="ECO:0000256" key="2">
    <source>
        <dbReference type="SAM" id="MobiDB-lite"/>
    </source>
</evidence>
<protein>
    <recommendedName>
        <fullName evidence="3">MukB N-terminal domain-containing protein</fullName>
    </recommendedName>
</protein>
<proteinExistence type="predicted"/>
<gene>
    <name evidence="4" type="ORF">DAMNIGENAA_06890</name>
</gene>
<dbReference type="GO" id="GO:0030261">
    <property type="term" value="P:chromosome condensation"/>
    <property type="evidence" value="ECO:0007669"/>
    <property type="project" value="InterPro"/>
</dbReference>
<dbReference type="Pfam" id="PF04310">
    <property type="entry name" value="MukB"/>
    <property type="match status" value="1"/>
</dbReference>
<dbReference type="GO" id="GO:0009295">
    <property type="term" value="C:nucleoid"/>
    <property type="evidence" value="ECO:0007669"/>
    <property type="project" value="InterPro"/>
</dbReference>
<dbReference type="InterPro" id="IPR027417">
    <property type="entry name" value="P-loop_NTPase"/>
</dbReference>
<reference evidence="4" key="1">
    <citation type="submission" date="2022-12" db="EMBL/GenBank/DDBJ databases">
        <title>Reference genome sequencing for broad-spectrum identification of bacterial and archaeal isolates by mass spectrometry.</title>
        <authorList>
            <person name="Sekiguchi Y."/>
            <person name="Tourlousse D.M."/>
        </authorList>
    </citation>
    <scope>NUCLEOTIDE SEQUENCE</scope>
    <source>
        <strain evidence="4">ASRB1</strain>
    </source>
</reference>
<sequence>MNLPFFRPQEVHAKALILVGYRLYPYTRVELHPRLTLLSGGNGVGKTTLLDALQTVILADQRYLHLNVASGQNDRDLGGQLQNRIGWALVHIGGHSKIQAVGVLLARRAAAEYVDLKPFALLGIPPEENLFLNRDKGEVASDLRALNQSIKRFSSGARVKEFGSINDYHRFLYEEGLLPLDLSRGGRRQFSLLWRQATQPHLGELNNFLQQTLCHEPEKRLTFQDVEKLMHERLHTERQLNQLWQLKELSGELQGKARDLDYHRRRYLSVQLGLSKRREESLLKDIEEGEKRFQQLDERIAALNQELDGVRVRLDALGKERDRYLREQGEWSRKYKHYQEYMENREIRKEIQKELAAAAEGILPLEEKIREVREKAQKIRGEMLLLSNELARLKSGEENLEGQVRKWLEFKKDLERAGILLQREIRSLSDLESAWVEINEARRKVQEVKPLRQLLGQWQSRARAHNVARELAGKMIDLWPDFFNGRTPDRALLDRALTELRNLEKDVAVQRQELSASKGPLKALIDELSRGRMPLPASAGELVEKGLACPFTRHFDHLGLDEARHCQETMGPLARAIEPVSLLPAGSPQKQKPMEEKRAETEETKPSLAGLACGKEPFWLILSPDVWKEFRVLERTEQGTIAGLGGIAWYTPHGPVWIGAEARREQIQRAQESILEVEGKIKQLAFQEDLISRRRRAIQDFLPKLDALADVEAPLRAEELNQTLAQLEKTAPGVEKLYPMLQRIFQRSELFHFVHASEEMEKLKKQLQEIHARYRQMDDEVKGFNNEDAKCTRELASLKGRLQALTRDLDRAQTICSRLEEEEPREVLEGCVDFGRAEELAKRIKELDEERTKAQNELFLGERKNGELRNRYRTQSEALVKARRDLDYARKDHQRALELWTRYYPEEEADYIFGARPDERERYKAVWDNLVQVLRSRIAEVSRKYEFHLPQEDQPDRLIPQLLQLLLPSGVALDQLEAQYGRLQHELQQIEYKIKSRVEEVRSNVEMEIRYLRTQLVKVNRILSSLRFGQIKKISLELEELPAYHALQKLESLLRLISRGESITLKEFVDKLRAFIKKESNTTLTEEQIADYRSYIRIRRIVLDANDRARESGLSSGEALGVNLALCLAILFFMGREQGNHSERGMLLLALDEAERLDARALETIRSLLDEVRCQLTVAMPRPVDIPDSICHLLTPLSEGVTHVHLYRKEDGAGDTLAGP</sequence>
<dbReference type="AlphaFoldDB" id="A0A9W6CWQ5"/>
<dbReference type="Proteomes" id="UP001144372">
    <property type="component" value="Unassembled WGS sequence"/>
</dbReference>
<dbReference type="SUPFAM" id="SSF52540">
    <property type="entry name" value="P-loop containing nucleoside triphosphate hydrolases"/>
    <property type="match status" value="2"/>
</dbReference>
<dbReference type="EMBL" id="BSDR01000001">
    <property type="protein sequence ID" value="GLI33256.1"/>
    <property type="molecule type" value="Genomic_DNA"/>
</dbReference>
<organism evidence="4 5">
    <name type="scientific">Desulforhabdus amnigena</name>
    <dbReference type="NCBI Taxonomy" id="40218"/>
    <lineage>
        <taxon>Bacteria</taxon>
        <taxon>Pseudomonadati</taxon>
        <taxon>Thermodesulfobacteriota</taxon>
        <taxon>Syntrophobacteria</taxon>
        <taxon>Syntrophobacterales</taxon>
        <taxon>Syntrophobacteraceae</taxon>
        <taxon>Desulforhabdus</taxon>
    </lineage>
</organism>